<organism evidence="1 2">
    <name type="scientific">Noviherbaspirillum suwonense</name>
    <dbReference type="NCBI Taxonomy" id="1224511"/>
    <lineage>
        <taxon>Bacteria</taxon>
        <taxon>Pseudomonadati</taxon>
        <taxon>Pseudomonadota</taxon>
        <taxon>Betaproteobacteria</taxon>
        <taxon>Burkholderiales</taxon>
        <taxon>Oxalobacteraceae</taxon>
        <taxon>Noviherbaspirillum</taxon>
    </lineage>
</organism>
<evidence type="ECO:0008006" key="3">
    <source>
        <dbReference type="Google" id="ProtNLM"/>
    </source>
</evidence>
<dbReference type="RefSeq" id="WP_283443487.1">
    <property type="nucleotide sequence ID" value="NZ_FXUL01000014.1"/>
</dbReference>
<accession>A0ABY1QGC5</accession>
<dbReference type="Proteomes" id="UP001158049">
    <property type="component" value="Unassembled WGS sequence"/>
</dbReference>
<keyword evidence="2" id="KW-1185">Reference proteome</keyword>
<protein>
    <recommendedName>
        <fullName evidence="3">DUF721 domain-containing protein</fullName>
    </recommendedName>
</protein>
<comment type="caution">
    <text evidence="1">The sequence shown here is derived from an EMBL/GenBank/DDBJ whole genome shotgun (WGS) entry which is preliminary data.</text>
</comment>
<sequence length="163" mass="17380">MISSQGFPRNLVRGAKTPAAHDAASYLGGNEKLAALLPAVKRMGQLQKACAAILPEMFGYCEVLQCNADQLVLGVPNASVAAKLKNRLPKLQEALAVQGWQLNAIRLKIQVRENLPPPPPPKQLRLPSQAVSALASLGGALEDSPRNAALRSAIAALVERHRK</sequence>
<dbReference type="EMBL" id="FXUL01000014">
    <property type="protein sequence ID" value="SMP68506.1"/>
    <property type="molecule type" value="Genomic_DNA"/>
</dbReference>
<gene>
    <name evidence="1" type="ORF">SAMN06295970_1146</name>
</gene>
<name>A0ABY1QGC5_9BURK</name>
<evidence type="ECO:0000313" key="2">
    <source>
        <dbReference type="Proteomes" id="UP001158049"/>
    </source>
</evidence>
<reference evidence="1 2" key="1">
    <citation type="submission" date="2017-05" db="EMBL/GenBank/DDBJ databases">
        <authorList>
            <person name="Varghese N."/>
            <person name="Submissions S."/>
        </authorList>
    </citation>
    <scope>NUCLEOTIDE SEQUENCE [LARGE SCALE GENOMIC DNA]</scope>
    <source>
        <strain evidence="1 2">DSM 26001</strain>
    </source>
</reference>
<proteinExistence type="predicted"/>
<evidence type="ECO:0000313" key="1">
    <source>
        <dbReference type="EMBL" id="SMP68506.1"/>
    </source>
</evidence>